<sequence length="90" mass="10778">MHTVMAFITTRKKGELIGWLIWVEISADQIKMLHFVDREVPFAFYNLYAKMNGFATRRYRSQQNMNNEVTQQSFVCFRQGFRKNNDCEKC</sequence>
<evidence type="ECO:0000313" key="3">
    <source>
        <dbReference type="Proteomes" id="UP000289738"/>
    </source>
</evidence>
<dbReference type="Proteomes" id="UP000289738">
    <property type="component" value="Chromosome B08"/>
</dbReference>
<dbReference type="PANTHER" id="PTHR46328:SF26">
    <property type="entry name" value="FAR1 DNA-BINDING DOMAIN PROTEIN"/>
    <property type="match status" value="1"/>
</dbReference>
<comment type="caution">
    <text evidence="2">The sequence shown here is derived from an EMBL/GenBank/DDBJ whole genome shotgun (WGS) entry which is preliminary data.</text>
</comment>
<gene>
    <name evidence="2" type="ORF">Ahy_B08g092681</name>
</gene>
<dbReference type="EMBL" id="SDMP01000018">
    <property type="protein sequence ID" value="RYQ96805.1"/>
    <property type="molecule type" value="Genomic_DNA"/>
</dbReference>
<accession>A0A444Y4F5</accession>
<reference evidence="2 3" key="1">
    <citation type="submission" date="2019-01" db="EMBL/GenBank/DDBJ databases">
        <title>Sequencing of cultivated peanut Arachis hypogaea provides insights into genome evolution and oil improvement.</title>
        <authorList>
            <person name="Chen X."/>
        </authorList>
    </citation>
    <scope>NUCLEOTIDE SEQUENCE [LARGE SCALE GENOMIC DNA]</scope>
    <source>
        <strain evidence="3">cv. Fuhuasheng</strain>
        <tissue evidence="2">Leaves</tissue>
    </source>
</reference>
<name>A0A444Y4F5_ARAHY</name>
<protein>
    <recommendedName>
        <fullName evidence="1">FAR1 domain-containing protein</fullName>
    </recommendedName>
</protein>
<feature type="domain" description="FAR1" evidence="1">
    <location>
        <begin position="44"/>
        <end position="88"/>
    </location>
</feature>
<proteinExistence type="predicted"/>
<organism evidence="2 3">
    <name type="scientific">Arachis hypogaea</name>
    <name type="common">Peanut</name>
    <dbReference type="NCBI Taxonomy" id="3818"/>
    <lineage>
        <taxon>Eukaryota</taxon>
        <taxon>Viridiplantae</taxon>
        <taxon>Streptophyta</taxon>
        <taxon>Embryophyta</taxon>
        <taxon>Tracheophyta</taxon>
        <taxon>Spermatophyta</taxon>
        <taxon>Magnoliopsida</taxon>
        <taxon>eudicotyledons</taxon>
        <taxon>Gunneridae</taxon>
        <taxon>Pentapetalae</taxon>
        <taxon>rosids</taxon>
        <taxon>fabids</taxon>
        <taxon>Fabales</taxon>
        <taxon>Fabaceae</taxon>
        <taxon>Papilionoideae</taxon>
        <taxon>50 kb inversion clade</taxon>
        <taxon>dalbergioids sensu lato</taxon>
        <taxon>Dalbergieae</taxon>
        <taxon>Pterocarpus clade</taxon>
        <taxon>Arachis</taxon>
    </lineage>
</organism>
<evidence type="ECO:0000259" key="1">
    <source>
        <dbReference type="Pfam" id="PF03101"/>
    </source>
</evidence>
<dbReference type="AlphaFoldDB" id="A0A444Y4F5"/>
<dbReference type="InterPro" id="IPR004330">
    <property type="entry name" value="FAR1_DNA_bnd_dom"/>
</dbReference>
<evidence type="ECO:0000313" key="2">
    <source>
        <dbReference type="EMBL" id="RYQ96805.1"/>
    </source>
</evidence>
<keyword evidence="3" id="KW-1185">Reference proteome</keyword>
<dbReference type="PANTHER" id="PTHR46328">
    <property type="entry name" value="FAR-RED IMPAIRED RESPONSIVE (FAR1) FAMILY PROTEIN-RELATED"/>
    <property type="match status" value="1"/>
</dbReference>
<dbReference type="Pfam" id="PF03101">
    <property type="entry name" value="FAR1"/>
    <property type="match status" value="1"/>
</dbReference>